<dbReference type="PIRSF" id="PIRSF031890">
    <property type="entry name" value="UCP031890_transporter_Tim44"/>
    <property type="match status" value="1"/>
</dbReference>
<comment type="similarity">
    <text evidence="2">Belongs to the Tim44 family.</text>
</comment>
<evidence type="ECO:0000256" key="1">
    <source>
        <dbReference type="ARBA" id="ARBA00004370"/>
    </source>
</evidence>
<dbReference type="AlphaFoldDB" id="A0A2V1P3J3"/>
<evidence type="ECO:0000256" key="4">
    <source>
        <dbReference type="ARBA" id="ARBA00023136"/>
    </source>
</evidence>
<dbReference type="Proteomes" id="UP000245293">
    <property type="component" value="Unassembled WGS sequence"/>
</dbReference>
<dbReference type="GO" id="GO:0030150">
    <property type="term" value="P:protein import into mitochondrial matrix"/>
    <property type="evidence" value="ECO:0007669"/>
    <property type="project" value="TreeGrafter"/>
</dbReference>
<dbReference type="InterPro" id="IPR032710">
    <property type="entry name" value="NTF2-like_dom_sf"/>
</dbReference>
<dbReference type="InterPro" id="IPR007379">
    <property type="entry name" value="Tim44-like_dom"/>
</dbReference>
<keyword evidence="3" id="KW-0809">Transit peptide</keyword>
<comment type="subcellular location">
    <subcellularLocation>
        <location evidence="1">Membrane</location>
    </subcellularLocation>
</comment>
<dbReference type="GO" id="GO:0051087">
    <property type="term" value="F:protein-folding chaperone binding"/>
    <property type="evidence" value="ECO:0007669"/>
    <property type="project" value="TreeGrafter"/>
</dbReference>
<organism evidence="6 7">
    <name type="scientific">Salibaculum griseiflavum</name>
    <dbReference type="NCBI Taxonomy" id="1914409"/>
    <lineage>
        <taxon>Bacteria</taxon>
        <taxon>Pseudomonadati</taxon>
        <taxon>Pseudomonadota</taxon>
        <taxon>Alphaproteobacteria</taxon>
        <taxon>Rhodobacterales</taxon>
        <taxon>Roseobacteraceae</taxon>
        <taxon>Salibaculum</taxon>
    </lineage>
</organism>
<dbReference type="InterPro" id="IPR039544">
    <property type="entry name" value="Tim44-like"/>
</dbReference>
<dbReference type="PANTHER" id="PTHR10721:SF1">
    <property type="entry name" value="MITOCHONDRIAL IMPORT INNER MEMBRANE TRANSLOCASE SUBUNIT TIM44"/>
    <property type="match status" value="1"/>
</dbReference>
<dbReference type="PANTHER" id="PTHR10721">
    <property type="entry name" value="MITOCHONDRIAL IMPORT INNER MEMBRANE TRANSLOCASE SUBUNIT TIM44"/>
    <property type="match status" value="1"/>
</dbReference>
<dbReference type="NCBIfam" id="NF033779">
    <property type="entry name" value="Tim44_TimA_adap"/>
    <property type="match status" value="1"/>
</dbReference>
<name>A0A2V1P3J3_9RHOB</name>
<dbReference type="Gene3D" id="3.10.450.240">
    <property type="match status" value="1"/>
</dbReference>
<sequence length="219" mass="24453">MNSPILQLLVLAGIAIFLILRLRSVLGTREGFEKPPVPRQRDNDRQAPELEVIESGPDHDIIDHVPEDSDAAKALAKMKRIDNDFSVRDFLQGARGAYEMILTAFENGEMADIKPFLSDDVYEAFAEVVESRNEQGLNIDFTFVGVSELKLADADFDDMTNEAELTVRFIGEMTSVVRDRAGDVIEGSATDIKRQRDVWTFARKMGTSDPNWTLVATGE</sequence>
<dbReference type="SMART" id="SM00978">
    <property type="entry name" value="Tim44"/>
    <property type="match status" value="1"/>
</dbReference>
<comment type="caution">
    <text evidence="6">The sequence shown here is derived from an EMBL/GenBank/DDBJ whole genome shotgun (WGS) entry which is preliminary data.</text>
</comment>
<keyword evidence="4" id="KW-0472">Membrane</keyword>
<dbReference type="GO" id="GO:0016020">
    <property type="term" value="C:membrane"/>
    <property type="evidence" value="ECO:0007669"/>
    <property type="project" value="UniProtKB-SubCell"/>
</dbReference>
<gene>
    <name evidence="6" type="ORF">DFK10_08480</name>
</gene>
<evidence type="ECO:0000313" key="6">
    <source>
        <dbReference type="EMBL" id="PWG17071.1"/>
    </source>
</evidence>
<dbReference type="EMBL" id="QETF01000007">
    <property type="protein sequence ID" value="PWG17071.1"/>
    <property type="molecule type" value="Genomic_DNA"/>
</dbReference>
<dbReference type="Pfam" id="PF04280">
    <property type="entry name" value="Tim44"/>
    <property type="match status" value="1"/>
</dbReference>
<dbReference type="OrthoDB" id="9798618at2"/>
<dbReference type="SUPFAM" id="SSF54427">
    <property type="entry name" value="NTF2-like"/>
    <property type="match status" value="1"/>
</dbReference>
<reference evidence="7" key="1">
    <citation type="submission" date="2018-05" db="EMBL/GenBank/DDBJ databases">
        <authorList>
            <person name="Du Z."/>
            <person name="Wang X."/>
        </authorList>
    </citation>
    <scope>NUCLEOTIDE SEQUENCE [LARGE SCALE GENOMIC DNA]</scope>
    <source>
        <strain evidence="7">WDS4C29</strain>
    </source>
</reference>
<evidence type="ECO:0000259" key="5">
    <source>
        <dbReference type="SMART" id="SM00978"/>
    </source>
</evidence>
<dbReference type="InterPro" id="IPR016985">
    <property type="entry name" value="UCP031890_Tim44-rel"/>
</dbReference>
<dbReference type="RefSeq" id="WP_109388593.1">
    <property type="nucleotide sequence ID" value="NZ_QETF01000007.1"/>
</dbReference>
<evidence type="ECO:0000256" key="3">
    <source>
        <dbReference type="ARBA" id="ARBA00022946"/>
    </source>
</evidence>
<keyword evidence="7" id="KW-1185">Reference proteome</keyword>
<evidence type="ECO:0000256" key="2">
    <source>
        <dbReference type="ARBA" id="ARBA00009597"/>
    </source>
</evidence>
<evidence type="ECO:0000313" key="7">
    <source>
        <dbReference type="Proteomes" id="UP000245293"/>
    </source>
</evidence>
<proteinExistence type="inferred from homology"/>
<feature type="domain" description="Tim44-like" evidence="5">
    <location>
        <begin position="71"/>
        <end position="219"/>
    </location>
</feature>
<accession>A0A2V1P3J3</accession>
<protein>
    <submittedName>
        <fullName evidence="6">Preprotein translocase subunit Tim44</fullName>
    </submittedName>
</protein>